<dbReference type="RefSeq" id="WP_154424711.1">
    <property type="nucleotide sequence ID" value="NZ_VUNN01000004.1"/>
</dbReference>
<dbReference type="InterPro" id="IPR004256">
    <property type="entry name" value="DUF234"/>
</dbReference>
<dbReference type="SUPFAM" id="SSF52540">
    <property type="entry name" value="P-loop containing nucleoside triphosphate hydrolases"/>
    <property type="match status" value="1"/>
</dbReference>
<dbReference type="InterPro" id="IPR011856">
    <property type="entry name" value="tRNA_endonuc-like_dom_sf"/>
</dbReference>
<dbReference type="Gene3D" id="3.40.1350.10">
    <property type="match status" value="1"/>
</dbReference>
<dbReference type="Proteomes" id="UP000460549">
    <property type="component" value="Unassembled WGS sequence"/>
</dbReference>
<proteinExistence type="predicted"/>
<accession>A0A7X2TPV1</accession>
<dbReference type="Pfam" id="PF03008">
    <property type="entry name" value="DUF234"/>
    <property type="match status" value="1"/>
</dbReference>
<evidence type="ECO:0000313" key="4">
    <source>
        <dbReference type="Proteomes" id="UP000460549"/>
    </source>
</evidence>
<feature type="domain" description="ATPase" evidence="1">
    <location>
        <begin position="4"/>
        <end position="209"/>
    </location>
</feature>
<dbReference type="PANTHER" id="PTHR34704:SF1">
    <property type="entry name" value="ATPASE"/>
    <property type="match status" value="1"/>
</dbReference>
<dbReference type="AlphaFoldDB" id="A0A7X2TPV1"/>
<organism evidence="3 4">
    <name type="scientific">Bullifex porci</name>
    <dbReference type="NCBI Taxonomy" id="2606638"/>
    <lineage>
        <taxon>Bacteria</taxon>
        <taxon>Pseudomonadati</taxon>
        <taxon>Spirochaetota</taxon>
        <taxon>Spirochaetia</taxon>
        <taxon>Spirochaetales</taxon>
        <taxon>Spirochaetaceae</taxon>
        <taxon>Bullifex</taxon>
    </lineage>
</organism>
<gene>
    <name evidence="3" type="ORF">FYJ80_03320</name>
</gene>
<dbReference type="SUPFAM" id="SSF52980">
    <property type="entry name" value="Restriction endonuclease-like"/>
    <property type="match status" value="1"/>
</dbReference>
<dbReference type="GO" id="GO:0005524">
    <property type="term" value="F:ATP binding"/>
    <property type="evidence" value="ECO:0007669"/>
    <property type="project" value="UniProtKB-KW"/>
</dbReference>
<dbReference type="EMBL" id="VUNN01000004">
    <property type="protein sequence ID" value="MSU05809.1"/>
    <property type="molecule type" value="Genomic_DNA"/>
</dbReference>
<dbReference type="GO" id="GO:0003676">
    <property type="term" value="F:nucleic acid binding"/>
    <property type="evidence" value="ECO:0007669"/>
    <property type="project" value="InterPro"/>
</dbReference>
<keyword evidence="3" id="KW-0067">ATP-binding</keyword>
<reference evidence="3 4" key="1">
    <citation type="submission" date="2019-08" db="EMBL/GenBank/DDBJ databases">
        <title>In-depth cultivation of the pig gut microbiome towards novel bacterial diversity and tailored functional studies.</title>
        <authorList>
            <person name="Wylensek D."/>
            <person name="Hitch T.C.A."/>
            <person name="Clavel T."/>
        </authorList>
    </citation>
    <scope>NUCLEOTIDE SEQUENCE [LARGE SCALE GENOMIC DNA]</scope>
    <source>
        <strain evidence="3 4">NM-380-WT-3C1</strain>
    </source>
</reference>
<evidence type="ECO:0000313" key="3">
    <source>
        <dbReference type="EMBL" id="MSU05809.1"/>
    </source>
</evidence>
<feature type="domain" description="DUF234" evidence="2">
    <location>
        <begin position="320"/>
        <end position="412"/>
    </location>
</feature>
<protein>
    <submittedName>
        <fullName evidence="3">ATP-binding protein</fullName>
    </submittedName>
</protein>
<dbReference type="InterPro" id="IPR027417">
    <property type="entry name" value="P-loop_NTPase"/>
</dbReference>
<name>A0A7X2TPV1_9SPIO</name>
<dbReference type="InterPro" id="IPR011335">
    <property type="entry name" value="Restrct_endonuc-II-like"/>
</dbReference>
<dbReference type="Pfam" id="PF01637">
    <property type="entry name" value="ATPase_2"/>
    <property type="match status" value="1"/>
</dbReference>
<dbReference type="PANTHER" id="PTHR34704">
    <property type="entry name" value="ATPASE"/>
    <property type="match status" value="1"/>
</dbReference>
<evidence type="ECO:0000259" key="1">
    <source>
        <dbReference type="Pfam" id="PF01637"/>
    </source>
</evidence>
<dbReference type="InterPro" id="IPR036390">
    <property type="entry name" value="WH_DNA-bd_sf"/>
</dbReference>
<dbReference type="SUPFAM" id="SSF46785">
    <property type="entry name" value="Winged helix' DNA-binding domain"/>
    <property type="match status" value="1"/>
</dbReference>
<keyword evidence="4" id="KW-1185">Reference proteome</keyword>
<evidence type="ECO:0000259" key="2">
    <source>
        <dbReference type="Pfam" id="PF03008"/>
    </source>
</evidence>
<comment type="caution">
    <text evidence="3">The sequence shown here is derived from an EMBL/GenBank/DDBJ whole genome shotgun (WGS) entry which is preliminary data.</text>
</comment>
<sequence>MNKFIARKNELDFLEQKYESKNGQLVIIYGRRRIGKTETIKHFCKDKGAIFFTCTQTEDNNQLRNFSSILLSNNLPQSKYISEFNSWEQAFLAIKDFPKLEEKKQIIVIDEFPYMVKGNSEIPSVLQKLWDAELKNQNIMLILCGSAMSYIEKEILSEKNPLYGRATGIYKMLPMSFADASLFFPNWSKKDRVIAYSILGGIPYYLNQFDSAKTLKENICSNILQKGSILYSEPEFLIRQELREPATYNTIIQAIATGKTSFNDIQNTTLIEKGKLSVYLKNLIELGLLTREFPVLSTEKEKQNIQRGIYKLHDLFFRFWYRFVFSNYSALEFGDYENIYDVIVEPQLNNFVSFPFEDICIEWLRSKNKKRELPFVFTKIGRWWSKDLEIDIIATNEDKSEILSAECKFHNTAINDSDLQKHLNKNISLLKKKDNAVIHIWYFSWSGYTTQAREFAKENNITLIEGKDF</sequence>
<dbReference type="Gene3D" id="3.40.50.300">
    <property type="entry name" value="P-loop containing nucleotide triphosphate hydrolases"/>
    <property type="match status" value="1"/>
</dbReference>
<keyword evidence="3" id="KW-0547">Nucleotide-binding</keyword>
<dbReference type="InterPro" id="IPR011579">
    <property type="entry name" value="ATPase_dom"/>
</dbReference>